<keyword evidence="1" id="KW-0812">Transmembrane</keyword>
<evidence type="ECO:0000313" key="3">
    <source>
        <dbReference type="Proteomes" id="UP000663842"/>
    </source>
</evidence>
<evidence type="ECO:0000313" key="2">
    <source>
        <dbReference type="EMBL" id="CAF3888495.1"/>
    </source>
</evidence>
<proteinExistence type="predicted"/>
<accession>A0A819GSK4</accession>
<dbReference type="AlphaFoldDB" id="A0A819GSK4"/>
<gene>
    <name evidence="2" type="ORF">UXM345_LOCUS9869</name>
</gene>
<protein>
    <submittedName>
        <fullName evidence="2">Uncharacterized protein</fullName>
    </submittedName>
</protein>
<evidence type="ECO:0000256" key="1">
    <source>
        <dbReference type="SAM" id="Phobius"/>
    </source>
</evidence>
<reference evidence="2" key="1">
    <citation type="submission" date="2021-02" db="EMBL/GenBank/DDBJ databases">
        <authorList>
            <person name="Nowell W R."/>
        </authorList>
    </citation>
    <scope>NUCLEOTIDE SEQUENCE</scope>
</reference>
<keyword evidence="1" id="KW-1133">Transmembrane helix</keyword>
<dbReference type="EMBL" id="CAJOBF010000917">
    <property type="protein sequence ID" value="CAF3888495.1"/>
    <property type="molecule type" value="Genomic_DNA"/>
</dbReference>
<feature type="transmembrane region" description="Helical" evidence="1">
    <location>
        <begin position="209"/>
        <end position="236"/>
    </location>
</feature>
<dbReference type="Proteomes" id="UP000663842">
    <property type="component" value="Unassembled WGS sequence"/>
</dbReference>
<sequence length="312" mass="34409">MKSSRTTRTTLISTKISHSTEKKVFVPSASFATSTLPSTISTTPTTKPTTKSETSTTTTLGLTTITVSVLTTTPSIVVKSIDYITEKFHSFTSSFSILITNSTYSISAANTSHEIMAGTPSTSTEQTLSSTTIALSFVTTTLEQMATSENPFEQTIFTTIITTESIPLTKTTKTVATTNSNPNILLITTENSLGSSSTSTKILYKYQYILLYILSCLLFVIVFITIFSAIFCFIYYNRKRRQSSHEYLINVLDSMNTNTNRSVNNDRIQSKNSLNTPTTTLSSLLSKNYSVTNNILKKSSKYNGRTFDDVEF</sequence>
<name>A0A819GSK4_9BILA</name>
<keyword evidence="1" id="KW-0472">Membrane</keyword>
<organism evidence="2 3">
    <name type="scientific">Rotaria magnacalcarata</name>
    <dbReference type="NCBI Taxonomy" id="392030"/>
    <lineage>
        <taxon>Eukaryota</taxon>
        <taxon>Metazoa</taxon>
        <taxon>Spiralia</taxon>
        <taxon>Gnathifera</taxon>
        <taxon>Rotifera</taxon>
        <taxon>Eurotatoria</taxon>
        <taxon>Bdelloidea</taxon>
        <taxon>Philodinida</taxon>
        <taxon>Philodinidae</taxon>
        <taxon>Rotaria</taxon>
    </lineage>
</organism>
<comment type="caution">
    <text evidence="2">The sequence shown here is derived from an EMBL/GenBank/DDBJ whole genome shotgun (WGS) entry which is preliminary data.</text>
</comment>